<organism evidence="3 4">
    <name type="scientific">Stemphylium lycopersici</name>
    <name type="common">Tomato gray leaf spot disease fungus</name>
    <name type="synonym">Thyrospora lycopersici</name>
    <dbReference type="NCBI Taxonomy" id="183478"/>
    <lineage>
        <taxon>Eukaryota</taxon>
        <taxon>Fungi</taxon>
        <taxon>Dikarya</taxon>
        <taxon>Ascomycota</taxon>
        <taxon>Pezizomycotina</taxon>
        <taxon>Dothideomycetes</taxon>
        <taxon>Pleosporomycetidae</taxon>
        <taxon>Pleosporales</taxon>
        <taxon>Pleosporineae</taxon>
        <taxon>Pleosporaceae</taxon>
        <taxon>Stemphylium</taxon>
    </lineage>
</organism>
<keyword evidence="4" id="KW-1185">Reference proteome</keyword>
<feature type="region of interest" description="Disordered" evidence="1">
    <location>
        <begin position="233"/>
        <end position="255"/>
    </location>
</feature>
<feature type="domain" description="DUF7730" evidence="2">
    <location>
        <begin position="12"/>
        <end position="198"/>
    </location>
</feature>
<dbReference type="PANTHER" id="PTHR38790">
    <property type="entry name" value="2EXR DOMAIN-CONTAINING PROTEIN-RELATED"/>
    <property type="match status" value="1"/>
</dbReference>
<proteinExistence type="predicted"/>
<evidence type="ECO:0000259" key="2">
    <source>
        <dbReference type="Pfam" id="PF24864"/>
    </source>
</evidence>
<gene>
    <name evidence="3" type="ORF">DDE83_000109</name>
</gene>
<comment type="caution">
    <text evidence="3">The sequence shown here is derived from an EMBL/GenBank/DDBJ whole genome shotgun (WGS) entry which is preliminary data.</text>
</comment>
<dbReference type="EMBL" id="QGDH01000002">
    <property type="protein sequence ID" value="RAR16544.1"/>
    <property type="molecule type" value="Genomic_DNA"/>
</dbReference>
<dbReference type="AlphaFoldDB" id="A0A364NGU0"/>
<sequence>MESIVVEAPKISLLISLPKELRLEIWTHVLTDPSVDKPVLRILRQHPSAFSSSTRFHNSLYSEDRRRHLQVVTEFDTCQSHHIDTSLLRTNRFIYEEAMPILYRSVTFHPVDLEGIFPLFLHKLSPFGRSLISHAKLTIPSAIDSSICSFHWALTCAQIAGLEGLRTLSIEHLPRHWTNHLKRSVLRPLLKVKAAKTFDPGETVEAKKLLEEATVEMGAKALLRRSPPLEISTRKAHQSEAEYSIGGEPEQVQTQRDWEQWDMVSVRDLTGLWSKSQSEADASGDGTSFIRAGNDAYGDDGEALQDWELMDA</sequence>
<dbReference type="Pfam" id="PF24864">
    <property type="entry name" value="DUF7730"/>
    <property type="match status" value="1"/>
</dbReference>
<dbReference type="PANTHER" id="PTHR38790:SF4">
    <property type="entry name" value="2EXR DOMAIN-CONTAINING PROTEIN"/>
    <property type="match status" value="1"/>
</dbReference>
<reference evidence="4" key="1">
    <citation type="submission" date="2018-05" db="EMBL/GenBank/DDBJ databases">
        <title>Draft genome sequence of Stemphylium lycopersici strain CIDEFI 213.</title>
        <authorList>
            <person name="Medina R."/>
            <person name="Franco M.E.E."/>
            <person name="Lucentini C.G."/>
            <person name="Saparrat M.C.N."/>
            <person name="Balatti P.A."/>
        </authorList>
    </citation>
    <scope>NUCLEOTIDE SEQUENCE [LARGE SCALE GENOMIC DNA]</scope>
    <source>
        <strain evidence="4">CIDEFI 213</strain>
    </source>
</reference>
<evidence type="ECO:0000256" key="1">
    <source>
        <dbReference type="SAM" id="MobiDB-lite"/>
    </source>
</evidence>
<dbReference type="InterPro" id="IPR056632">
    <property type="entry name" value="DUF7730"/>
</dbReference>
<accession>A0A364NGU0</accession>
<protein>
    <recommendedName>
        <fullName evidence="2">DUF7730 domain-containing protein</fullName>
    </recommendedName>
</protein>
<evidence type="ECO:0000313" key="3">
    <source>
        <dbReference type="EMBL" id="RAR16544.1"/>
    </source>
</evidence>
<name>A0A364NGU0_STELY</name>
<dbReference type="Proteomes" id="UP000249619">
    <property type="component" value="Unassembled WGS sequence"/>
</dbReference>
<evidence type="ECO:0000313" key="4">
    <source>
        <dbReference type="Proteomes" id="UP000249619"/>
    </source>
</evidence>